<dbReference type="OrthoDB" id="9813050at2"/>
<evidence type="ECO:0000313" key="2">
    <source>
        <dbReference type="Proteomes" id="UP000234341"/>
    </source>
</evidence>
<comment type="caution">
    <text evidence="1">The sequence shown here is derived from an EMBL/GenBank/DDBJ whole genome shotgun (WGS) entry which is preliminary data.</text>
</comment>
<accession>A0A2N5CIP4</accession>
<dbReference type="AlphaFoldDB" id="A0A2N5CIP4"/>
<sequence length="146" mass="16629">MQTISDELFEHVVSQPRLNSYKRYFKAKTMDEVIGLYLWNGEISSCFASHLAYFEVTLRNSIHQAMSLFYSRGEAASCHWYDLIRDTLKQASRKKSMMFASDMATVHRAPTRLLQAFLSDSGPSCSTTSRPPMLSGFCQPSFPSIH</sequence>
<gene>
    <name evidence="1" type="ORF">CYJ10_02070</name>
</gene>
<dbReference type="EMBL" id="PJRP01000001">
    <property type="protein sequence ID" value="PLQ02114.1"/>
    <property type="molecule type" value="Genomic_DNA"/>
</dbReference>
<evidence type="ECO:0000313" key="1">
    <source>
        <dbReference type="EMBL" id="PLQ02114.1"/>
    </source>
</evidence>
<dbReference type="Proteomes" id="UP000234341">
    <property type="component" value="Unassembled WGS sequence"/>
</dbReference>
<reference evidence="1 2" key="1">
    <citation type="submission" date="2017-12" db="EMBL/GenBank/DDBJ databases">
        <title>Genome sequence of the active heterotrophic nitrifier-denitrifier, Cupriavidus pauculus UM1.</title>
        <authorList>
            <person name="Putonti C."/>
            <person name="Castignetti D."/>
        </authorList>
    </citation>
    <scope>NUCLEOTIDE SEQUENCE [LARGE SCALE GENOMIC DNA]</scope>
    <source>
        <strain evidence="1 2">UM1</strain>
    </source>
</reference>
<proteinExistence type="predicted"/>
<organism evidence="1 2">
    <name type="scientific">Cupriavidus pauculus</name>
    <dbReference type="NCBI Taxonomy" id="82633"/>
    <lineage>
        <taxon>Bacteria</taxon>
        <taxon>Pseudomonadati</taxon>
        <taxon>Pseudomonadota</taxon>
        <taxon>Betaproteobacteria</taxon>
        <taxon>Burkholderiales</taxon>
        <taxon>Burkholderiaceae</taxon>
        <taxon>Cupriavidus</taxon>
    </lineage>
</organism>
<name>A0A2N5CIP4_9BURK</name>
<protein>
    <submittedName>
        <fullName evidence="1">Uncharacterized protein</fullName>
    </submittedName>
</protein>